<feature type="non-terminal residue" evidence="8">
    <location>
        <position position="826"/>
    </location>
</feature>
<dbReference type="Gene3D" id="1.25.40.720">
    <property type="entry name" value="Telomere length regulation protein 2, C-terminal domain"/>
    <property type="match status" value="2"/>
</dbReference>
<evidence type="ECO:0000313" key="8">
    <source>
        <dbReference type="EMBL" id="KAI5611116.1"/>
    </source>
</evidence>
<evidence type="ECO:0000256" key="1">
    <source>
        <dbReference type="ARBA" id="ARBA00004496"/>
    </source>
</evidence>
<feature type="domain" description="Telomere length regulation protein conserved" evidence="6">
    <location>
        <begin position="517"/>
        <end position="604"/>
    </location>
</feature>
<evidence type="ECO:0000256" key="2">
    <source>
        <dbReference type="ARBA" id="ARBA00006133"/>
    </source>
</evidence>
<feature type="compositionally biased region" description="Acidic residues" evidence="5">
    <location>
        <begin position="492"/>
        <end position="501"/>
    </location>
</feature>
<dbReference type="InterPro" id="IPR051970">
    <property type="entry name" value="TEL2_Regulation"/>
</dbReference>
<comment type="similarity">
    <text evidence="2">Belongs to the TEL2 family.</text>
</comment>
<dbReference type="Proteomes" id="UP001205998">
    <property type="component" value="Unassembled WGS sequence"/>
</dbReference>
<keyword evidence="9" id="KW-1185">Reference proteome</keyword>
<evidence type="ECO:0000256" key="5">
    <source>
        <dbReference type="SAM" id="MobiDB-lite"/>
    </source>
</evidence>
<dbReference type="InterPro" id="IPR057348">
    <property type="entry name" value="TELO2_ARM"/>
</dbReference>
<dbReference type="GO" id="GO:0005829">
    <property type="term" value="C:cytosol"/>
    <property type="evidence" value="ECO:0007669"/>
    <property type="project" value="TreeGrafter"/>
</dbReference>
<evidence type="ECO:0000313" key="9">
    <source>
        <dbReference type="Proteomes" id="UP001205998"/>
    </source>
</evidence>
<feature type="region of interest" description="Disordered" evidence="5">
    <location>
        <begin position="435"/>
        <end position="503"/>
    </location>
</feature>
<dbReference type="GO" id="GO:0042162">
    <property type="term" value="F:telomeric DNA binding"/>
    <property type="evidence" value="ECO:0007669"/>
    <property type="project" value="TreeGrafter"/>
</dbReference>
<dbReference type="GO" id="GO:0051879">
    <property type="term" value="F:Hsp90 protein binding"/>
    <property type="evidence" value="ECO:0007669"/>
    <property type="project" value="TreeGrafter"/>
</dbReference>
<gene>
    <name evidence="8" type="ORF">C0J50_0022</name>
</gene>
<dbReference type="GO" id="GO:0051083">
    <property type="term" value="P:'de novo' cotranslational protein folding"/>
    <property type="evidence" value="ECO:0007669"/>
    <property type="project" value="TreeGrafter"/>
</dbReference>
<dbReference type="InterPro" id="IPR019337">
    <property type="entry name" value="Telomere_length_regulation_dom"/>
</dbReference>
<comment type="subcellular location">
    <subcellularLocation>
        <location evidence="1">Cytoplasm</location>
    </subcellularLocation>
</comment>
<dbReference type="PANTHER" id="PTHR15830">
    <property type="entry name" value="TELOMERE LENGTH REGULATION PROTEIN TEL2 FAMILY MEMBER"/>
    <property type="match status" value="1"/>
</dbReference>
<accession>A0AAD5A7J2</accession>
<dbReference type="PANTHER" id="PTHR15830:SF10">
    <property type="entry name" value="TELOMERE LENGTH REGULATION PROTEIN TEL2 HOMOLOG"/>
    <property type="match status" value="1"/>
</dbReference>
<evidence type="ECO:0000256" key="4">
    <source>
        <dbReference type="ARBA" id="ARBA00022490"/>
    </source>
</evidence>
<organism evidence="8 9">
    <name type="scientific">Silurus asotus</name>
    <name type="common">Amur catfish</name>
    <name type="synonym">Parasilurus asotus</name>
    <dbReference type="NCBI Taxonomy" id="30991"/>
    <lineage>
        <taxon>Eukaryota</taxon>
        <taxon>Metazoa</taxon>
        <taxon>Chordata</taxon>
        <taxon>Craniata</taxon>
        <taxon>Vertebrata</taxon>
        <taxon>Euteleostomi</taxon>
        <taxon>Actinopterygii</taxon>
        <taxon>Neopterygii</taxon>
        <taxon>Teleostei</taxon>
        <taxon>Ostariophysi</taxon>
        <taxon>Siluriformes</taxon>
        <taxon>Siluridae</taxon>
        <taxon>Silurus</taxon>
    </lineage>
</organism>
<keyword evidence="4" id="KW-0963">Cytoplasm</keyword>
<dbReference type="Pfam" id="PF10193">
    <property type="entry name" value="Telomere_reg-2"/>
    <property type="match status" value="1"/>
</dbReference>
<dbReference type="FunFam" id="1.25.40.720:FF:000003">
    <property type="entry name" value="Telomere length regulation protein TEL2 homolog"/>
    <property type="match status" value="1"/>
</dbReference>
<evidence type="ECO:0000259" key="7">
    <source>
        <dbReference type="Pfam" id="PF25320"/>
    </source>
</evidence>
<feature type="compositionally biased region" description="Polar residues" evidence="5">
    <location>
        <begin position="461"/>
        <end position="489"/>
    </location>
</feature>
<evidence type="ECO:0000259" key="6">
    <source>
        <dbReference type="Pfam" id="PF10193"/>
    </source>
</evidence>
<name>A0AAD5A7J2_SILAS</name>
<comment type="caution">
    <text evidence="8">The sequence shown here is derived from an EMBL/GenBank/DDBJ whole genome shotgun (WGS) entry which is preliminary data.</text>
</comment>
<dbReference type="AlphaFoldDB" id="A0AAD5A7J2"/>
<dbReference type="EMBL" id="MU568337">
    <property type="protein sequence ID" value="KAI5611116.1"/>
    <property type="molecule type" value="Genomic_DNA"/>
</dbReference>
<sequence length="826" mass="92786">VCVMESSRAEEQLRVCVCACVRSISTSRDPTEIGDAVLTLSRYLEDGAASAEDRSEFQRAHYTHVLQALTSTLKSDWFSSLGEEKRRELWDAFFLRGPPDQALLVLLDSISSQSESSALERCVCVLEEFLHVGRVGVLLWSRCLDTDSRCDSAHLREVVLTRVASLPALAANRLGTRAPSALTEEQYYTHLALHLIHTLERICSALRAGQDCSVVFVAQLLGKVCMQGHGELVCKTLAPRLSSLTHSDALWRRVSCKLLENVPERWVESVITPLIHNLCGSSALSRVMGNLVLKNKKVQFLLTHKLLLLQYHHSVQVLRSVFGYLAMDKERRPLLKQVLCSVCQVWCNSSAVRHTTVEQQLYVSKSLLLCLCLLHHDEIPEIREDLLQCMLGGVQCRLDSGVERVRRMGMVVGECISRSLDTSTSQLKFQYEADEESRQLQSLMEPQSEEDEELPPAETTLIPQTKCESSSGQMVTSQHPVTKNTSGPGSDSELDSDDDLTPYDMSADQVKQKVTAPRYVRDCLEALMTSDDPERVESSLQAADGLLRRNISTTREVSVQFSKVLLHLEDRYNITCFYTLRQNAMVSLVVTDTQPVIYHTHTHTHTHKLYNFTDINTGHVNVLNVHSPQLQQQVFISNLPELRLNRSPSDPVELHGVTECLESTFCYTLDQGVSQPHKATPNRYSPVAGYFFFPLLRNYDRPQVTFDLLGSDHLVLGRLVHTLGLLMHLAINAPVATQMGKALLDFVWALRFHADQMVRRGVLFSVCAVLLSMPSEILLLELSDDLVETRSWLADVAETDTDADCRRLAVQCLLLLEKSLKTHLQN</sequence>
<feature type="non-terminal residue" evidence="8">
    <location>
        <position position="1"/>
    </location>
</feature>
<feature type="domain" description="TELO2 ARM repeat" evidence="7">
    <location>
        <begin position="328"/>
        <end position="423"/>
    </location>
</feature>
<dbReference type="Pfam" id="PF25320">
    <property type="entry name" value="TELO2_ARM"/>
    <property type="match status" value="1"/>
</dbReference>
<protein>
    <recommendedName>
        <fullName evidence="3">Telomere length regulation protein TEL2 homolog</fullName>
    </recommendedName>
</protein>
<dbReference type="InterPro" id="IPR038528">
    <property type="entry name" value="TEL2_C_sf"/>
</dbReference>
<proteinExistence type="inferred from homology"/>
<evidence type="ECO:0000256" key="3">
    <source>
        <dbReference type="ARBA" id="ARBA00018231"/>
    </source>
</evidence>
<reference evidence="8" key="1">
    <citation type="submission" date="2018-07" db="EMBL/GenBank/DDBJ databases">
        <title>Comparative genomics of catfishes provides insights into carnivory and benthic adaptation.</title>
        <authorList>
            <person name="Zhang Y."/>
            <person name="Wang D."/>
            <person name="Peng Z."/>
            <person name="Zheng S."/>
            <person name="Shao F."/>
            <person name="Tao W."/>
        </authorList>
    </citation>
    <scope>NUCLEOTIDE SEQUENCE</scope>
    <source>
        <strain evidence="8">Chongqing</strain>
    </source>
</reference>